<evidence type="ECO:0000256" key="1">
    <source>
        <dbReference type="ARBA" id="ARBA00005937"/>
    </source>
</evidence>
<dbReference type="InterPro" id="IPR045747">
    <property type="entry name" value="CRISPR-assoc_prot_Cas6_N_sf"/>
</dbReference>
<dbReference type="PIRSF" id="PIRSF005054">
    <property type="entry name" value="PF1131"/>
    <property type="match status" value="1"/>
</dbReference>
<keyword evidence="3" id="KW-0051">Antiviral defense</keyword>
<dbReference type="GO" id="GO:0016788">
    <property type="term" value="F:hydrolase activity, acting on ester bonds"/>
    <property type="evidence" value="ECO:0007669"/>
    <property type="project" value="InterPro"/>
</dbReference>
<feature type="active site" description="Proton acceptor" evidence="6">
    <location>
        <position position="28"/>
    </location>
</feature>
<evidence type="ECO:0000256" key="5">
    <source>
        <dbReference type="PIRSR" id="PIRSR005054-1"/>
    </source>
</evidence>
<evidence type="ECO:0000313" key="9">
    <source>
        <dbReference type="Proteomes" id="UP000077275"/>
    </source>
</evidence>
<proteinExistence type="inferred from homology"/>
<dbReference type="GO" id="GO:0051607">
    <property type="term" value="P:defense response to virus"/>
    <property type="evidence" value="ECO:0007669"/>
    <property type="project" value="UniProtKB-KW"/>
</dbReference>
<evidence type="ECO:0000256" key="6">
    <source>
        <dbReference type="PIRSR" id="PIRSR005054-50"/>
    </source>
</evidence>
<comment type="function">
    <text evidence="4">CRISPR (clustered regularly interspaced short palindromic repeat), is an adaptive immune system that provides protection against mobile genetic elements (viruses, transposable elements and conjugative plasmids). CRISPR clusters contain sequences complementary to antecedent mobile elements and target invading nucleic acids. CRISPR clusters are transcribed and processed into CRISPR RNA (crRNA).</text>
</comment>
<reference evidence="8 9" key="1">
    <citation type="submission" date="2016-04" db="EMBL/GenBank/DDBJ databases">
        <title>Genome sequence of Methanobrevibacter cuticularis DSM 11139.</title>
        <authorList>
            <person name="Poehlein A."/>
            <person name="Seedorf H."/>
            <person name="Daniel R."/>
        </authorList>
    </citation>
    <scope>NUCLEOTIDE SEQUENCE [LARGE SCALE GENOMIC DNA]</scope>
    <source>
        <strain evidence="8 9">DSM 11139</strain>
    </source>
</reference>
<dbReference type="PANTHER" id="PTHR36984:SF1">
    <property type="entry name" value="CRISPR-ASSOCIATED ENDORIBONUCLEASE CAS6 1"/>
    <property type="match status" value="1"/>
</dbReference>
<evidence type="ECO:0000313" key="8">
    <source>
        <dbReference type="EMBL" id="KZX17003.1"/>
    </source>
</evidence>
<feature type="site" description="Transition state stabilizer" evidence="5">
    <location>
        <position position="47"/>
    </location>
</feature>
<sequence>MRLKVSLKSENSLFIPFNYNHIISSIIYAKISDLGLAKELHSSKTFKFFTFSQIYIKRRKTIDTGIISTDGRISFQISSPNDNLIKSLVNGYLENLEVNFKGKKLFVEKIELMPNPAIKNKMNFKTLSPIIVRIKKEIDGELKTRELTPADQKFYENLEKNLVRKYNQFYDEEKKVEDININSEMKFIKRKRIAIEKHKAKTYHRAFIMDINIEGDLDLINFGYNCGIGEKNSLGFGMVE</sequence>
<feature type="domain" description="CRISPR associated protein Cas6 C-terminal" evidence="7">
    <location>
        <begin position="114"/>
        <end position="240"/>
    </location>
</feature>
<dbReference type="GO" id="GO:0003723">
    <property type="term" value="F:RNA binding"/>
    <property type="evidence" value="ECO:0007669"/>
    <property type="project" value="UniProtKB-KW"/>
</dbReference>
<dbReference type="STRING" id="47311.MBCUT_04060"/>
<dbReference type="NCBIfam" id="TIGR01877">
    <property type="entry name" value="cas_cas6"/>
    <property type="match status" value="1"/>
</dbReference>
<dbReference type="InterPro" id="IPR049435">
    <property type="entry name" value="Cas_Cas6_C"/>
</dbReference>
<gene>
    <name evidence="8" type="ORF">MBCUT_04060</name>
</gene>
<evidence type="ECO:0000259" key="7">
    <source>
        <dbReference type="Pfam" id="PF01881"/>
    </source>
</evidence>
<dbReference type="RefSeq" id="WP_067258278.1">
    <property type="nucleotide sequence ID" value="NZ_LWMW01000075.1"/>
</dbReference>
<evidence type="ECO:0000256" key="4">
    <source>
        <dbReference type="PIRNR" id="PIRNR005054"/>
    </source>
</evidence>
<accession>A0A166ETR1</accession>
<organism evidence="8 9">
    <name type="scientific">Methanobrevibacter cuticularis</name>
    <dbReference type="NCBI Taxonomy" id="47311"/>
    <lineage>
        <taxon>Archaea</taxon>
        <taxon>Methanobacteriati</taxon>
        <taxon>Methanobacteriota</taxon>
        <taxon>Methanomada group</taxon>
        <taxon>Methanobacteria</taxon>
        <taxon>Methanobacteriales</taxon>
        <taxon>Methanobacteriaceae</taxon>
        <taxon>Methanobrevibacter</taxon>
    </lineage>
</organism>
<evidence type="ECO:0000256" key="2">
    <source>
        <dbReference type="ARBA" id="ARBA00022884"/>
    </source>
</evidence>
<evidence type="ECO:0000256" key="3">
    <source>
        <dbReference type="ARBA" id="ARBA00023118"/>
    </source>
</evidence>
<dbReference type="AlphaFoldDB" id="A0A166ETR1"/>
<keyword evidence="2" id="KW-0694">RNA-binding</keyword>
<dbReference type="PATRIC" id="fig|47311.3.peg.469"/>
<dbReference type="Pfam" id="PF01881">
    <property type="entry name" value="Cas_Cas6_C"/>
    <property type="match status" value="1"/>
</dbReference>
<feature type="active site" description="Proton donor" evidence="6">
    <location>
        <position position="41"/>
    </location>
</feature>
<dbReference type="PANTHER" id="PTHR36984">
    <property type="entry name" value="CRISPR-ASSOCIATED ENDORIBONUCLEASE CAS6 1"/>
    <property type="match status" value="1"/>
</dbReference>
<name>A0A166ETR1_9EURY</name>
<dbReference type="Pfam" id="PF21350">
    <property type="entry name" value="Cas6_I-A"/>
    <property type="match status" value="1"/>
</dbReference>
<comment type="caution">
    <text evidence="8">The sequence shown here is derived from an EMBL/GenBank/DDBJ whole genome shotgun (WGS) entry which is preliminary data.</text>
</comment>
<dbReference type="Proteomes" id="UP000077275">
    <property type="component" value="Unassembled WGS sequence"/>
</dbReference>
<dbReference type="Gene3D" id="3.30.70.1890">
    <property type="match status" value="1"/>
</dbReference>
<protein>
    <recommendedName>
        <fullName evidence="4">CRISPR-associated endoribonuclease</fullName>
    </recommendedName>
</protein>
<dbReference type="OrthoDB" id="43942at2157"/>
<dbReference type="Gene3D" id="3.30.70.1900">
    <property type="match status" value="1"/>
</dbReference>
<keyword evidence="9" id="KW-1185">Reference proteome</keyword>
<dbReference type="InterPro" id="IPR010156">
    <property type="entry name" value="CRISPR-assoc_prot_Cas6"/>
</dbReference>
<dbReference type="EMBL" id="LWMW01000075">
    <property type="protein sequence ID" value="KZX17003.1"/>
    <property type="molecule type" value="Genomic_DNA"/>
</dbReference>
<comment type="similarity">
    <text evidence="1 4">Belongs to the CRISPR-associated protein Cas6/Cse3/CasE family.</text>
</comment>